<evidence type="ECO:0000313" key="2">
    <source>
        <dbReference type="EMBL" id="MDT0306833.1"/>
    </source>
</evidence>
<evidence type="ECO:0000256" key="1">
    <source>
        <dbReference type="SAM" id="MobiDB-lite"/>
    </source>
</evidence>
<evidence type="ECO:0000313" key="3">
    <source>
        <dbReference type="Proteomes" id="UP001183388"/>
    </source>
</evidence>
<accession>A0ABU2L6F3</accession>
<sequence length="134" mass="13854">MSGLAALAAALLLLWTWWCALREAELRAARPAPPAPRPEDVLTALAREYARRPGVTGHRLACLALAAREAAATSALGGHAQGPATIRDQHLAALLRAAVPGYTPYSLPGKVTAPRGGGITQATTPPAPARRGGR</sequence>
<evidence type="ECO:0008006" key="4">
    <source>
        <dbReference type="Google" id="ProtNLM"/>
    </source>
</evidence>
<protein>
    <recommendedName>
        <fullName evidence="4">TIGR04222 domain-containing membrane protein</fullName>
    </recommendedName>
</protein>
<dbReference type="Proteomes" id="UP001183388">
    <property type="component" value="Unassembled WGS sequence"/>
</dbReference>
<proteinExistence type="predicted"/>
<gene>
    <name evidence="2" type="ORF">RM780_07635</name>
</gene>
<dbReference type="RefSeq" id="WP_311629771.1">
    <property type="nucleotide sequence ID" value="NZ_JAVREN010000008.1"/>
</dbReference>
<reference evidence="3" key="1">
    <citation type="submission" date="2023-07" db="EMBL/GenBank/DDBJ databases">
        <title>30 novel species of actinomycetes from the DSMZ collection.</title>
        <authorList>
            <person name="Nouioui I."/>
        </authorList>
    </citation>
    <scope>NUCLEOTIDE SEQUENCE [LARGE SCALE GENOMIC DNA]</scope>
    <source>
        <strain evidence="3">DSM 44917</strain>
    </source>
</reference>
<organism evidence="2 3">
    <name type="scientific">Streptomyces boetiae</name>
    <dbReference type="NCBI Taxonomy" id="3075541"/>
    <lineage>
        <taxon>Bacteria</taxon>
        <taxon>Bacillati</taxon>
        <taxon>Actinomycetota</taxon>
        <taxon>Actinomycetes</taxon>
        <taxon>Kitasatosporales</taxon>
        <taxon>Streptomycetaceae</taxon>
        <taxon>Streptomyces</taxon>
    </lineage>
</organism>
<keyword evidence="3" id="KW-1185">Reference proteome</keyword>
<dbReference type="EMBL" id="JAVREN010000008">
    <property type="protein sequence ID" value="MDT0306833.1"/>
    <property type="molecule type" value="Genomic_DNA"/>
</dbReference>
<feature type="region of interest" description="Disordered" evidence="1">
    <location>
        <begin position="110"/>
        <end position="134"/>
    </location>
</feature>
<name>A0ABU2L6F3_9ACTN</name>
<comment type="caution">
    <text evidence="2">The sequence shown here is derived from an EMBL/GenBank/DDBJ whole genome shotgun (WGS) entry which is preliminary data.</text>
</comment>